<evidence type="ECO:0000256" key="1">
    <source>
        <dbReference type="SAM" id="Phobius"/>
    </source>
</evidence>
<feature type="transmembrane region" description="Helical" evidence="1">
    <location>
        <begin position="12"/>
        <end position="30"/>
    </location>
</feature>
<keyword evidence="3" id="KW-1185">Reference proteome</keyword>
<proteinExistence type="predicted"/>
<evidence type="ECO:0000313" key="3">
    <source>
        <dbReference type="Proteomes" id="UP001056500"/>
    </source>
</evidence>
<keyword evidence="1" id="KW-0812">Transmembrane</keyword>
<dbReference type="EMBL" id="CP098755">
    <property type="protein sequence ID" value="USG67060.1"/>
    <property type="molecule type" value="Genomic_DNA"/>
</dbReference>
<dbReference type="Proteomes" id="UP001056500">
    <property type="component" value="Chromosome"/>
</dbReference>
<gene>
    <name evidence="2" type="ORF">NDK47_07150</name>
</gene>
<protein>
    <submittedName>
        <fullName evidence="2">Uncharacterized protein</fullName>
    </submittedName>
</protein>
<sequence length="333" mass="36394">MMCFLRCSKQRSLLIIMILVSTWTYVLVGIKPTSAASAPLYTTSYYVTKTSLSAMYNLGCSLGTRDKNTSGIQDNLVILALGQQRKNSAGDWGASLFGNFQTNRQIVDLVAQFGQGYYNCTGSDTDSTVKIVVGTNNYGSLVNYTAGSVWGSMVGTVHRKVKDELGIGSQVRIYGGNDMEVGYNSAAATLDWVEGYDDNTDSRLFYNFGDAAGCPTSGTYSPSTKCVSGNTWSVDDLYYISYGASSALVMPQIYNTTGSNARQWQKLSLYADKYKNGMDISGALTQYQACEQVGGCSGTNNTPLQGWTQLYDQLNSDSRTAQRLRYSSDMKWQ</sequence>
<name>A0ABY4WMI5_9BACL</name>
<evidence type="ECO:0000313" key="2">
    <source>
        <dbReference type="EMBL" id="USG67060.1"/>
    </source>
</evidence>
<keyword evidence="1" id="KW-1133">Transmembrane helix</keyword>
<reference evidence="2" key="1">
    <citation type="submission" date="2022-06" db="EMBL/GenBank/DDBJ databases">
        <title>Genome sequencing of Brevibacillus sp. BB3-R1.</title>
        <authorList>
            <person name="Heo J."/>
            <person name="Lee D."/>
            <person name="Won M."/>
            <person name="Han B.-H."/>
            <person name="Hong S.-B."/>
            <person name="Kwon S.-W."/>
        </authorList>
    </citation>
    <scope>NUCLEOTIDE SEQUENCE</scope>
    <source>
        <strain evidence="2">BB3-R1</strain>
    </source>
</reference>
<accession>A0ABY4WMI5</accession>
<keyword evidence="1" id="KW-0472">Membrane</keyword>
<organism evidence="2 3">
    <name type="scientific">Brevibacillus ruminantium</name>
    <dbReference type="NCBI Taxonomy" id="2950604"/>
    <lineage>
        <taxon>Bacteria</taxon>
        <taxon>Bacillati</taxon>
        <taxon>Bacillota</taxon>
        <taxon>Bacilli</taxon>
        <taxon>Bacillales</taxon>
        <taxon>Paenibacillaceae</taxon>
        <taxon>Brevibacillus</taxon>
    </lineage>
</organism>
<dbReference type="RefSeq" id="WP_251874164.1">
    <property type="nucleotide sequence ID" value="NZ_CP098755.1"/>
</dbReference>